<dbReference type="STRING" id="746697.Aeqsu_1959"/>
<dbReference type="PROSITE" id="PS51257">
    <property type="entry name" value="PROKAR_LIPOPROTEIN"/>
    <property type="match status" value="1"/>
</dbReference>
<name>I3YWR4_AEQSU</name>
<evidence type="ECO:0000313" key="2">
    <source>
        <dbReference type="EMBL" id="AFL81432.1"/>
    </source>
</evidence>
<accession>I3YWR4</accession>
<dbReference type="GO" id="GO:0016746">
    <property type="term" value="F:acyltransferase activity"/>
    <property type="evidence" value="ECO:0007669"/>
    <property type="project" value="UniProtKB-KW"/>
</dbReference>
<gene>
    <name evidence="2" type="ordered locus">Aeqsu_1959</name>
</gene>
<reference evidence="2 3" key="1">
    <citation type="submission" date="2012-06" db="EMBL/GenBank/DDBJ databases">
        <title>The complete genome of Aequorivita sublithincola DSM 14238.</title>
        <authorList>
            <consortium name="US DOE Joint Genome Institute (JGI-PGF)"/>
            <person name="Lucas S."/>
            <person name="Copeland A."/>
            <person name="Lapidus A."/>
            <person name="Goodwin L."/>
            <person name="Pitluck S."/>
            <person name="Peters L."/>
            <person name="Munk A.C.C."/>
            <person name="Kyrpides N."/>
            <person name="Mavromatis K."/>
            <person name="Pagani I."/>
            <person name="Ivanova N."/>
            <person name="Ovchinnikova G."/>
            <person name="Zeytun A."/>
            <person name="Detter J.C."/>
            <person name="Han C."/>
            <person name="Land M."/>
            <person name="Hauser L."/>
            <person name="Markowitz V."/>
            <person name="Cheng J.-F."/>
            <person name="Hugenholtz P."/>
            <person name="Woyke T."/>
            <person name="Wu D."/>
            <person name="Tindall B."/>
            <person name="Faehnrich R."/>
            <person name="Brambilla E."/>
            <person name="Klenk H.-P."/>
            <person name="Eisen J.A."/>
        </authorList>
    </citation>
    <scope>NUCLEOTIDE SEQUENCE [LARGE SCALE GENOMIC DNA]</scope>
    <source>
        <strain evidence="3">DSM 14238 / LMG 21431 / ACAM 643 / 9-3</strain>
    </source>
</reference>
<dbReference type="GO" id="GO:0016787">
    <property type="term" value="F:hydrolase activity"/>
    <property type="evidence" value="ECO:0007669"/>
    <property type="project" value="UniProtKB-KW"/>
</dbReference>
<sequence length="322" mass="36560">MNYFKILSLAAVLVFFVSCKNEYKKYTKKPDYITNATGKHKTYFDAYDETLKQWDVDYEELYITTSHGIAHVIVSGGRNAPPLVLLHGMNASSTMWYPNAKALAKDYRIFAIDLLTEPGKSYKTSDFNNIEDITSWFQEVLWALKLDSFHLLGASRGGWLAMDIALRHQNNIKSIVLLSPAQTFTWIRPSRNLLKNIISAFSSEEEQMKSSLATLSSNAGNIDKSYLKQYKVGVKNDSLPKFMMQMTPFSKKDFQSLKMPVFLLIGDNDMINNEKSIRLAKNEIAKGKAEIVYNAGHFLSIDQADTVNKKVIDFLKSVDNDD</sequence>
<feature type="domain" description="AB hydrolase-1" evidence="1">
    <location>
        <begin position="81"/>
        <end position="194"/>
    </location>
</feature>
<organism evidence="2 3">
    <name type="scientific">Aequorivita sublithincola (strain DSM 14238 / LMG 21431 / ACAM 643 / 9-3)</name>
    <dbReference type="NCBI Taxonomy" id="746697"/>
    <lineage>
        <taxon>Bacteria</taxon>
        <taxon>Pseudomonadati</taxon>
        <taxon>Bacteroidota</taxon>
        <taxon>Flavobacteriia</taxon>
        <taxon>Flavobacteriales</taxon>
        <taxon>Flavobacteriaceae</taxon>
        <taxon>Aequorivita</taxon>
    </lineage>
</organism>
<dbReference type="SUPFAM" id="SSF53474">
    <property type="entry name" value="alpha/beta-Hydrolases"/>
    <property type="match status" value="1"/>
</dbReference>
<proteinExistence type="predicted"/>
<dbReference type="RefSeq" id="WP_014782685.1">
    <property type="nucleotide sequence ID" value="NC_018013.1"/>
</dbReference>
<dbReference type="HOGENOM" id="CLU_020336_27_3_10"/>
<dbReference type="PANTHER" id="PTHR46438">
    <property type="entry name" value="ALPHA/BETA-HYDROLASES SUPERFAMILY PROTEIN"/>
    <property type="match status" value="1"/>
</dbReference>
<evidence type="ECO:0000313" key="3">
    <source>
        <dbReference type="Proteomes" id="UP000006049"/>
    </source>
</evidence>
<dbReference type="PANTHER" id="PTHR46438:SF11">
    <property type="entry name" value="LIPASE-RELATED"/>
    <property type="match status" value="1"/>
</dbReference>
<keyword evidence="2" id="KW-0378">Hydrolase</keyword>
<dbReference type="Pfam" id="PF00561">
    <property type="entry name" value="Abhydrolase_1"/>
    <property type="match status" value="1"/>
</dbReference>
<protein>
    <submittedName>
        <fullName evidence="2">Putative hydrolase or acyltransferase of alpha/beta superfamily</fullName>
    </submittedName>
</protein>
<dbReference type="Proteomes" id="UP000006049">
    <property type="component" value="Chromosome"/>
</dbReference>
<keyword evidence="3" id="KW-1185">Reference proteome</keyword>
<dbReference type="OrthoDB" id="5513277at2"/>
<dbReference type="Gene3D" id="3.40.50.1820">
    <property type="entry name" value="alpha/beta hydrolase"/>
    <property type="match status" value="1"/>
</dbReference>
<dbReference type="InterPro" id="IPR029058">
    <property type="entry name" value="AB_hydrolase_fold"/>
</dbReference>
<dbReference type="AlphaFoldDB" id="I3YWR4"/>
<keyword evidence="2" id="KW-0012">Acyltransferase</keyword>
<dbReference type="EMBL" id="CP003280">
    <property type="protein sequence ID" value="AFL81432.1"/>
    <property type="molecule type" value="Genomic_DNA"/>
</dbReference>
<evidence type="ECO:0000259" key="1">
    <source>
        <dbReference type="Pfam" id="PF00561"/>
    </source>
</evidence>
<dbReference type="InterPro" id="IPR000073">
    <property type="entry name" value="AB_hydrolase_1"/>
</dbReference>
<dbReference type="eggNOG" id="COG2267">
    <property type="taxonomic scope" value="Bacteria"/>
</dbReference>
<dbReference type="KEGG" id="asl:Aeqsu_1959"/>
<keyword evidence="2" id="KW-0808">Transferase</keyword>